<gene>
    <name evidence="2" type="ORF">FGU65_15435</name>
</gene>
<name>A0ABT8ME76_9EURY</name>
<feature type="domain" description="VWFA" evidence="1">
    <location>
        <begin position="41"/>
        <end position="268"/>
    </location>
</feature>
<dbReference type="PANTHER" id="PTHR10579:SF43">
    <property type="entry name" value="ZINC FINGER (C3HC4-TYPE RING FINGER) FAMILY PROTEIN"/>
    <property type="match status" value="1"/>
</dbReference>
<dbReference type="SMART" id="SM00327">
    <property type="entry name" value="VWA"/>
    <property type="match status" value="1"/>
</dbReference>
<dbReference type="InterPro" id="IPR036465">
    <property type="entry name" value="vWFA_dom_sf"/>
</dbReference>
<dbReference type="PANTHER" id="PTHR10579">
    <property type="entry name" value="CALCIUM-ACTIVATED CHLORIDE CHANNEL REGULATOR"/>
    <property type="match status" value="1"/>
</dbReference>
<dbReference type="InterPro" id="IPR051266">
    <property type="entry name" value="CLCR"/>
</dbReference>
<comment type="caution">
    <text evidence="2">The sequence shown here is derived from an EMBL/GenBank/DDBJ whole genome shotgun (WGS) entry which is preliminary data.</text>
</comment>
<organism evidence="2 3">
    <name type="scientific">Methanoculleus frigidifontis</name>
    <dbReference type="NCBI Taxonomy" id="2584085"/>
    <lineage>
        <taxon>Archaea</taxon>
        <taxon>Methanobacteriati</taxon>
        <taxon>Methanobacteriota</taxon>
        <taxon>Stenosarchaea group</taxon>
        <taxon>Methanomicrobia</taxon>
        <taxon>Methanomicrobiales</taxon>
        <taxon>Methanomicrobiaceae</taxon>
        <taxon>Methanoculleus</taxon>
    </lineage>
</organism>
<dbReference type="Pfam" id="PF13519">
    <property type="entry name" value="VWA_2"/>
    <property type="match status" value="1"/>
</dbReference>
<protein>
    <submittedName>
        <fullName evidence="2">VWA domain-containing protein</fullName>
    </submittedName>
</protein>
<accession>A0ABT8ME76</accession>
<dbReference type="EMBL" id="VCYH01000025">
    <property type="protein sequence ID" value="MDN7026247.1"/>
    <property type="molecule type" value="Genomic_DNA"/>
</dbReference>
<evidence type="ECO:0000313" key="3">
    <source>
        <dbReference type="Proteomes" id="UP001168338"/>
    </source>
</evidence>
<dbReference type="RefSeq" id="WP_301665458.1">
    <property type="nucleotide sequence ID" value="NZ_VCYH01000025.1"/>
</dbReference>
<evidence type="ECO:0000313" key="2">
    <source>
        <dbReference type="EMBL" id="MDN7026247.1"/>
    </source>
</evidence>
<dbReference type="Proteomes" id="UP001168338">
    <property type="component" value="Unassembled WGS sequence"/>
</dbReference>
<evidence type="ECO:0000259" key="1">
    <source>
        <dbReference type="PROSITE" id="PS50234"/>
    </source>
</evidence>
<dbReference type="Gene3D" id="3.40.50.410">
    <property type="entry name" value="von Willebrand factor, type A domain"/>
    <property type="match status" value="1"/>
</dbReference>
<dbReference type="CDD" id="cd00198">
    <property type="entry name" value="vWFA"/>
    <property type="match status" value="1"/>
</dbReference>
<proteinExistence type="predicted"/>
<feature type="non-terminal residue" evidence="2">
    <location>
        <position position="1"/>
    </location>
</feature>
<dbReference type="PROSITE" id="PS50234">
    <property type="entry name" value="VWFA"/>
    <property type="match status" value="1"/>
</dbReference>
<dbReference type="InterPro" id="IPR002035">
    <property type="entry name" value="VWF_A"/>
</dbReference>
<dbReference type="SUPFAM" id="SSF53300">
    <property type="entry name" value="vWA-like"/>
    <property type="match status" value="1"/>
</dbReference>
<sequence>NYPYLSVETSVSPETVAVNGTIDTTIRLRGDGWALQPDPIDVMLVIDRSGSMSGDSPTRISCAKAAAKTFVARMDPAKDQIGVVSYSSGSTLDLSLTYDHSMVNGIIDGLNANGYTATRKALYTSIQEMIANPNPDPDAVQAIILMTDGEFNYYGDPLARGRGHDSNHRDFDDRWYKDQKWNSVRTDRYTFFSGLGGTYDQDGGLFTEQNMSIYASNNNIRLYTISFSDNISDGSTTWNTLETLAEATGGKHYHAEGGEELTQVYTEIAGELKVEAGVNTTMHVCFQSVEVNGTSVSGDDVFDYVYVPEISTRIYSSYNGTDIMGYHDDTPNWTASRTLHFDIGTVRLNQVWETTFRLQVLADGNINVFGSGSTITFNDGADALNLPDLFVTAIPGLTNTGVETGTLDVANLRCTGSGPYLDFLPLAWDLTYTGADEVTEDIYCQNDGVSWIYVASKTPEMAGGTAVTENCLLDVRHLPPGTYTIRVRATAPDAPADQETLDVADWVGRGERPYIRIQ</sequence>
<reference evidence="2" key="1">
    <citation type="submission" date="2019-05" db="EMBL/GenBank/DDBJ databases">
        <title>Methanoculleus sp. FWC-SCC1, a methanogenic archaeon isolated from deep marine cold seep.</title>
        <authorList>
            <person name="Chen Y.-W."/>
            <person name="Chen S.-C."/>
            <person name="Teng N.-H."/>
            <person name="Lai M.-C."/>
        </authorList>
    </citation>
    <scope>NUCLEOTIDE SEQUENCE</scope>
    <source>
        <strain evidence="2">FWC-SCC1</strain>
    </source>
</reference>
<keyword evidence="3" id="KW-1185">Reference proteome</keyword>